<name>A0A5K3EQI8_MESCO</name>
<organism evidence="2">
    <name type="scientific">Mesocestoides corti</name>
    <name type="common">Flatworm</name>
    <dbReference type="NCBI Taxonomy" id="53468"/>
    <lineage>
        <taxon>Eukaryota</taxon>
        <taxon>Metazoa</taxon>
        <taxon>Spiralia</taxon>
        <taxon>Lophotrochozoa</taxon>
        <taxon>Platyhelminthes</taxon>
        <taxon>Cestoda</taxon>
        <taxon>Eucestoda</taxon>
        <taxon>Cyclophyllidea</taxon>
        <taxon>Mesocestoididae</taxon>
        <taxon>Mesocestoides</taxon>
    </lineage>
</organism>
<accession>A0A5K3EQI8</accession>
<dbReference type="AlphaFoldDB" id="A0A5K3EQI8"/>
<protein>
    <submittedName>
        <fullName evidence="2">SERTA domain-containing protein</fullName>
    </submittedName>
</protein>
<proteinExistence type="predicted"/>
<feature type="region of interest" description="Disordered" evidence="1">
    <location>
        <begin position="147"/>
        <end position="181"/>
    </location>
</feature>
<reference evidence="2" key="1">
    <citation type="submission" date="2019-11" db="UniProtKB">
        <authorList>
            <consortium name="WormBaseParasite"/>
        </authorList>
    </citation>
    <scope>IDENTIFICATION</scope>
</reference>
<evidence type="ECO:0000313" key="2">
    <source>
        <dbReference type="WBParaSite" id="MCU_002252-RA"/>
    </source>
</evidence>
<sequence>MDSELLRRIGCFLSLQTPRPLKFTCRFGYIVFLWLWTLHCSKRDLVELNQIRCQLQSGSLPKDRPLHKPTQSVCSPDDLQLKHHRLFLESLHFHLINWSNRLQHLKDRLAEKDPAIDLEEFVSPDLTVMRLLLKNCQLCLDEAERALHPPQPTTTDAQEVPPTPIASTHEATEPKSLDSEDPVVDDECLEAIVDESDLAPTDLDSFYDEWDFSGRPITKAEVSSVACVFDASMGSLGWQLFSHCIDYLITV</sequence>
<evidence type="ECO:0000256" key="1">
    <source>
        <dbReference type="SAM" id="MobiDB-lite"/>
    </source>
</evidence>
<dbReference type="WBParaSite" id="MCU_002252-RA">
    <property type="protein sequence ID" value="MCU_002252-RA"/>
    <property type="gene ID" value="MCU_002252"/>
</dbReference>